<dbReference type="GO" id="GO:0071013">
    <property type="term" value="C:catalytic step 2 spliceosome"/>
    <property type="evidence" value="ECO:0007669"/>
    <property type="project" value="TreeGrafter"/>
</dbReference>
<feature type="compositionally biased region" description="Basic and acidic residues" evidence="10">
    <location>
        <begin position="120"/>
        <end position="130"/>
    </location>
</feature>
<comment type="similarity">
    <text evidence="3 9">Belongs to the SYF2 family.</text>
</comment>
<keyword evidence="5 9" id="KW-0507">mRNA processing</keyword>
<dbReference type="EMBL" id="QPFP01000014">
    <property type="protein sequence ID" value="TEB32710.1"/>
    <property type="molecule type" value="Genomic_DNA"/>
</dbReference>
<evidence type="ECO:0000313" key="12">
    <source>
        <dbReference type="Proteomes" id="UP000298030"/>
    </source>
</evidence>
<sequence>MPATRQSKRKSTKKAKVEAAPVEEARVEEPSAQEEPHPLQGEDASMSVDSNPEVVQPEASSSKGVEGPSIAEKVGETVEEAMDVAESGVKKVAGKAGEVIAAAGEFVDEMNGIEESNGSRSKEDSPESKGKSRSQSAEVEEEEGSKQKLSLDERRAKMEALRKKMAAGTRANRESLAEEAAKAKLTQREMARLERQRKLAETLRLKADAEDRGEDAERHKNWEYTIEENDEWEKKLARKKRRADFEFHDDGHAARRRYKKDLDQIKPDLEAYNRQKAIAMGLNPSGSNALTSFGSGASSSTLTVTAEEQRVAHENLYRDANTLIYGDNKPSDEAIDRVVGKINKDIEKKAKFHRKRVNEAEGDITYINEHNRVFNNKIKRYYDKYTTDIRESFERGTAL</sequence>
<gene>
    <name evidence="11" type="ORF">FA13DRAFT_1627930</name>
</gene>
<keyword evidence="6 9" id="KW-0747">Spliceosome</keyword>
<dbReference type="Pfam" id="PF08231">
    <property type="entry name" value="SYF2"/>
    <property type="match status" value="1"/>
</dbReference>
<evidence type="ECO:0000256" key="6">
    <source>
        <dbReference type="ARBA" id="ARBA00022728"/>
    </source>
</evidence>
<comment type="subunit">
    <text evidence="9">May be part of a spliceosome complex.</text>
</comment>
<evidence type="ECO:0000256" key="3">
    <source>
        <dbReference type="ARBA" id="ARBA00010028"/>
    </source>
</evidence>
<proteinExistence type="inferred from homology"/>
<evidence type="ECO:0000313" key="11">
    <source>
        <dbReference type="EMBL" id="TEB32710.1"/>
    </source>
</evidence>
<feature type="region of interest" description="Disordered" evidence="10">
    <location>
        <begin position="103"/>
        <end position="182"/>
    </location>
</feature>
<evidence type="ECO:0000256" key="4">
    <source>
        <dbReference type="ARBA" id="ARBA00014745"/>
    </source>
</evidence>
<comment type="function">
    <text evidence="1 9">Involved in pre-mRNA splicing.</text>
</comment>
<dbReference type="Proteomes" id="UP000298030">
    <property type="component" value="Unassembled WGS sequence"/>
</dbReference>
<dbReference type="PANTHER" id="PTHR13264">
    <property type="entry name" value="GCIP-INTERACTING PROTEIN P29"/>
    <property type="match status" value="1"/>
</dbReference>
<dbReference type="STRING" id="71717.A0A4Y7TEZ0"/>
<feature type="compositionally biased region" description="Basic and acidic residues" evidence="10">
    <location>
        <begin position="171"/>
        <end position="182"/>
    </location>
</feature>
<dbReference type="OrthoDB" id="199717at2759"/>
<comment type="caution">
    <text evidence="11">The sequence shown here is derived from an EMBL/GenBank/DDBJ whole genome shotgun (WGS) entry which is preliminary data.</text>
</comment>
<evidence type="ECO:0000256" key="7">
    <source>
        <dbReference type="ARBA" id="ARBA00023187"/>
    </source>
</evidence>
<evidence type="ECO:0000256" key="10">
    <source>
        <dbReference type="SAM" id="MobiDB-lite"/>
    </source>
</evidence>
<feature type="compositionally biased region" description="Basic and acidic residues" evidence="10">
    <location>
        <begin position="23"/>
        <end position="37"/>
    </location>
</feature>
<evidence type="ECO:0000256" key="5">
    <source>
        <dbReference type="ARBA" id="ARBA00022664"/>
    </source>
</evidence>
<reference evidence="11 12" key="1">
    <citation type="journal article" date="2019" name="Nat. Ecol. Evol.">
        <title>Megaphylogeny resolves global patterns of mushroom evolution.</title>
        <authorList>
            <person name="Varga T."/>
            <person name="Krizsan K."/>
            <person name="Foldi C."/>
            <person name="Dima B."/>
            <person name="Sanchez-Garcia M."/>
            <person name="Sanchez-Ramirez S."/>
            <person name="Szollosi G.J."/>
            <person name="Szarkandi J.G."/>
            <person name="Papp V."/>
            <person name="Albert L."/>
            <person name="Andreopoulos W."/>
            <person name="Angelini C."/>
            <person name="Antonin V."/>
            <person name="Barry K.W."/>
            <person name="Bougher N.L."/>
            <person name="Buchanan P."/>
            <person name="Buyck B."/>
            <person name="Bense V."/>
            <person name="Catcheside P."/>
            <person name="Chovatia M."/>
            <person name="Cooper J."/>
            <person name="Damon W."/>
            <person name="Desjardin D."/>
            <person name="Finy P."/>
            <person name="Geml J."/>
            <person name="Haridas S."/>
            <person name="Hughes K."/>
            <person name="Justo A."/>
            <person name="Karasinski D."/>
            <person name="Kautmanova I."/>
            <person name="Kiss B."/>
            <person name="Kocsube S."/>
            <person name="Kotiranta H."/>
            <person name="LaButti K.M."/>
            <person name="Lechner B.E."/>
            <person name="Liimatainen K."/>
            <person name="Lipzen A."/>
            <person name="Lukacs Z."/>
            <person name="Mihaltcheva S."/>
            <person name="Morgado L.N."/>
            <person name="Niskanen T."/>
            <person name="Noordeloos M.E."/>
            <person name="Ohm R.A."/>
            <person name="Ortiz-Santana B."/>
            <person name="Ovrebo C."/>
            <person name="Racz N."/>
            <person name="Riley R."/>
            <person name="Savchenko A."/>
            <person name="Shiryaev A."/>
            <person name="Soop K."/>
            <person name="Spirin V."/>
            <person name="Szebenyi C."/>
            <person name="Tomsovsky M."/>
            <person name="Tulloss R.E."/>
            <person name="Uehling J."/>
            <person name="Grigoriev I.V."/>
            <person name="Vagvolgyi C."/>
            <person name="Papp T."/>
            <person name="Martin F.M."/>
            <person name="Miettinen O."/>
            <person name="Hibbett D.S."/>
            <person name="Nagy L.G."/>
        </authorList>
    </citation>
    <scope>NUCLEOTIDE SEQUENCE [LARGE SCALE GENOMIC DNA]</scope>
    <source>
        <strain evidence="11 12">FP101781</strain>
    </source>
</reference>
<keyword evidence="12" id="KW-1185">Reference proteome</keyword>
<dbReference type="GO" id="GO:0000398">
    <property type="term" value="P:mRNA splicing, via spliceosome"/>
    <property type="evidence" value="ECO:0007669"/>
    <property type="project" value="UniProtKB-UniRule"/>
</dbReference>
<name>A0A4Y7TEZ0_COPMI</name>
<evidence type="ECO:0000256" key="9">
    <source>
        <dbReference type="RuleBase" id="RU367148"/>
    </source>
</evidence>
<keyword evidence="7 9" id="KW-0508">mRNA splicing</keyword>
<dbReference type="AlphaFoldDB" id="A0A4Y7TEZ0"/>
<feature type="region of interest" description="Disordered" evidence="10">
    <location>
        <begin position="1"/>
        <end position="74"/>
    </location>
</feature>
<evidence type="ECO:0000256" key="1">
    <source>
        <dbReference type="ARBA" id="ARBA00003777"/>
    </source>
</evidence>
<evidence type="ECO:0000256" key="2">
    <source>
        <dbReference type="ARBA" id="ARBA00004123"/>
    </source>
</evidence>
<keyword evidence="8 9" id="KW-0539">Nucleus</keyword>
<dbReference type="PANTHER" id="PTHR13264:SF5">
    <property type="entry name" value="PRE-MRNA-SPLICING FACTOR SYF2"/>
    <property type="match status" value="1"/>
</dbReference>
<accession>A0A4Y7TEZ0</accession>
<dbReference type="GO" id="GO:0071014">
    <property type="term" value="C:post-mRNA release spliceosomal complex"/>
    <property type="evidence" value="ECO:0007669"/>
    <property type="project" value="TreeGrafter"/>
</dbReference>
<dbReference type="InterPro" id="IPR013260">
    <property type="entry name" value="mRNA_splic_SYF2"/>
</dbReference>
<feature type="compositionally biased region" description="Basic and acidic residues" evidence="10">
    <location>
        <begin position="144"/>
        <end position="162"/>
    </location>
</feature>
<organism evidence="11 12">
    <name type="scientific">Coprinellus micaceus</name>
    <name type="common">Glistening ink-cap mushroom</name>
    <name type="synonym">Coprinus micaceus</name>
    <dbReference type="NCBI Taxonomy" id="71717"/>
    <lineage>
        <taxon>Eukaryota</taxon>
        <taxon>Fungi</taxon>
        <taxon>Dikarya</taxon>
        <taxon>Basidiomycota</taxon>
        <taxon>Agaricomycotina</taxon>
        <taxon>Agaricomycetes</taxon>
        <taxon>Agaricomycetidae</taxon>
        <taxon>Agaricales</taxon>
        <taxon>Agaricineae</taxon>
        <taxon>Psathyrellaceae</taxon>
        <taxon>Coprinellus</taxon>
    </lineage>
</organism>
<comment type="subcellular location">
    <subcellularLocation>
        <location evidence="2 9">Nucleus</location>
    </subcellularLocation>
</comment>
<evidence type="ECO:0000256" key="8">
    <source>
        <dbReference type="ARBA" id="ARBA00023242"/>
    </source>
</evidence>
<feature type="compositionally biased region" description="Basic residues" evidence="10">
    <location>
        <begin position="1"/>
        <end position="14"/>
    </location>
</feature>
<protein>
    <recommendedName>
        <fullName evidence="4 9">Pre-mRNA-splicing factor SYF2</fullName>
    </recommendedName>
</protein>
<dbReference type="GO" id="GO:0000974">
    <property type="term" value="C:Prp19 complex"/>
    <property type="evidence" value="ECO:0007669"/>
    <property type="project" value="TreeGrafter"/>
</dbReference>